<dbReference type="Pfam" id="PF01134">
    <property type="entry name" value="GIDA"/>
    <property type="match status" value="1"/>
</dbReference>
<comment type="function">
    <text evidence="10">Catalyzes the folate-dependent formation of 5-methyl-uridine at position 54 (M-5-U54) in all tRNAs.</text>
</comment>
<organism evidence="12 13">
    <name type="scientific">Spiroplasma sabaudiense Ar-1343</name>
    <dbReference type="NCBI Taxonomy" id="1276257"/>
    <lineage>
        <taxon>Bacteria</taxon>
        <taxon>Bacillati</taxon>
        <taxon>Mycoplasmatota</taxon>
        <taxon>Mollicutes</taxon>
        <taxon>Entomoplasmatales</taxon>
        <taxon>Spiroplasmataceae</taxon>
        <taxon>Spiroplasma</taxon>
    </lineage>
</organism>
<evidence type="ECO:0000256" key="7">
    <source>
        <dbReference type="ARBA" id="ARBA00022827"/>
    </source>
</evidence>
<dbReference type="KEGG" id="ssab:SSABA_v1c06390"/>
<evidence type="ECO:0000256" key="10">
    <source>
        <dbReference type="HAMAP-Rule" id="MF_01037"/>
    </source>
</evidence>
<dbReference type="GO" id="GO:0047151">
    <property type="term" value="F:tRNA (uracil(54)-C5)-methyltransferase activity, 5,10-methylenetetrahydrofolate-dependent"/>
    <property type="evidence" value="ECO:0007669"/>
    <property type="project" value="UniProtKB-UniRule"/>
</dbReference>
<keyword evidence="3 10" id="KW-0489">Methyltransferase</keyword>
<feature type="domain" description="MnmG N-terminal" evidence="11">
    <location>
        <begin position="2"/>
        <end position="361"/>
    </location>
</feature>
<keyword evidence="8 10" id="KW-0521">NADP</keyword>
<keyword evidence="7 10" id="KW-0274">FAD</keyword>
<feature type="binding site" evidence="10">
    <location>
        <begin position="7"/>
        <end position="12"/>
    </location>
    <ligand>
        <name>FAD</name>
        <dbReference type="ChEBI" id="CHEBI:57692"/>
    </ligand>
</feature>
<comment type="catalytic activity">
    <reaction evidence="10">
        <text>uridine(54) in tRNA + (6R)-5,10-methylene-5,6,7,8-tetrahydrofolate + NADH + H(+) = 5-methyluridine(54) in tRNA + (6S)-5,6,7,8-tetrahydrofolate + NAD(+)</text>
        <dbReference type="Rhea" id="RHEA:16873"/>
        <dbReference type="Rhea" id="RHEA-COMP:10167"/>
        <dbReference type="Rhea" id="RHEA-COMP:10193"/>
        <dbReference type="ChEBI" id="CHEBI:15378"/>
        <dbReference type="ChEBI" id="CHEBI:15636"/>
        <dbReference type="ChEBI" id="CHEBI:57453"/>
        <dbReference type="ChEBI" id="CHEBI:57540"/>
        <dbReference type="ChEBI" id="CHEBI:57945"/>
        <dbReference type="ChEBI" id="CHEBI:65315"/>
        <dbReference type="ChEBI" id="CHEBI:74447"/>
        <dbReference type="EC" id="2.1.1.74"/>
    </reaction>
</comment>
<dbReference type="NCBIfam" id="NF003739">
    <property type="entry name" value="PRK05335.1"/>
    <property type="match status" value="1"/>
</dbReference>
<dbReference type="Gene3D" id="3.50.50.60">
    <property type="entry name" value="FAD/NAD(P)-binding domain"/>
    <property type="match status" value="2"/>
</dbReference>
<dbReference type="InterPro" id="IPR002218">
    <property type="entry name" value="MnmG-rel"/>
</dbReference>
<dbReference type="InterPro" id="IPR040131">
    <property type="entry name" value="MnmG_N"/>
</dbReference>
<evidence type="ECO:0000259" key="11">
    <source>
        <dbReference type="Pfam" id="PF01134"/>
    </source>
</evidence>
<comment type="subcellular location">
    <subcellularLocation>
        <location evidence="10">Cytoplasm</location>
    </subcellularLocation>
</comment>
<dbReference type="HAMAP" id="MF_01037">
    <property type="entry name" value="TrmFO"/>
    <property type="match status" value="1"/>
</dbReference>
<dbReference type="HOGENOM" id="CLU_033057_1_0_14"/>
<dbReference type="GO" id="GO:0005829">
    <property type="term" value="C:cytosol"/>
    <property type="evidence" value="ECO:0007669"/>
    <property type="project" value="TreeGrafter"/>
</dbReference>
<dbReference type="AlphaFoldDB" id="W6AAK3"/>
<keyword evidence="4 10" id="KW-0285">Flavoprotein</keyword>
<name>W6AAK3_9MOLU</name>
<evidence type="ECO:0000256" key="4">
    <source>
        <dbReference type="ARBA" id="ARBA00022630"/>
    </source>
</evidence>
<evidence type="ECO:0000256" key="6">
    <source>
        <dbReference type="ARBA" id="ARBA00022694"/>
    </source>
</evidence>
<keyword evidence="13" id="KW-1185">Reference proteome</keyword>
<protein>
    <recommendedName>
        <fullName evidence="10">Methylenetetrahydrofolate--tRNA-(uracil-5-)-methyltransferase TrmFO</fullName>
        <ecNumber evidence="10">2.1.1.74</ecNumber>
    </recommendedName>
    <alternativeName>
        <fullName evidence="10">Folate-dependent tRNA (uracil-5-)-methyltransferase</fullName>
    </alternativeName>
    <alternativeName>
        <fullName evidence="10">Folate-dependent tRNA(M-5-U54)-methyltransferase</fullName>
    </alternativeName>
</protein>
<dbReference type="SUPFAM" id="SSF51905">
    <property type="entry name" value="FAD/NAD(P)-binding domain"/>
    <property type="match status" value="1"/>
</dbReference>
<dbReference type="GO" id="GO:0002098">
    <property type="term" value="P:tRNA wobble uridine modification"/>
    <property type="evidence" value="ECO:0007669"/>
    <property type="project" value="TreeGrafter"/>
</dbReference>
<evidence type="ECO:0000256" key="2">
    <source>
        <dbReference type="ARBA" id="ARBA00022490"/>
    </source>
</evidence>
<evidence type="ECO:0000313" key="13">
    <source>
        <dbReference type="Proteomes" id="UP000019265"/>
    </source>
</evidence>
<dbReference type="NCBIfam" id="TIGR00137">
    <property type="entry name" value="gid_trmFO"/>
    <property type="match status" value="1"/>
</dbReference>
<comment type="similarity">
    <text evidence="10">Belongs to the MnmG family. TrmFO subfamily.</text>
</comment>
<gene>
    <name evidence="12" type="primary">gid2</name>
    <name evidence="10" type="synonym">trmFO</name>
    <name evidence="12" type="ORF">SSABA_v1c06390</name>
</gene>
<accession>W6AAK3</accession>
<dbReference type="EC" id="2.1.1.74" evidence="10"/>
<dbReference type="STRING" id="1276257.SSABA_v1c06390"/>
<comment type="cofactor">
    <cofactor evidence="1 10">
        <name>FAD</name>
        <dbReference type="ChEBI" id="CHEBI:57692"/>
    </cofactor>
</comment>
<keyword evidence="5 10" id="KW-0808">Transferase</keyword>
<evidence type="ECO:0000313" key="12">
    <source>
        <dbReference type="EMBL" id="AHI54041.1"/>
    </source>
</evidence>
<proteinExistence type="inferred from homology"/>
<evidence type="ECO:0000256" key="3">
    <source>
        <dbReference type="ARBA" id="ARBA00022603"/>
    </source>
</evidence>
<dbReference type="Proteomes" id="UP000019265">
    <property type="component" value="Chromosome"/>
</dbReference>
<dbReference type="PATRIC" id="fig|1276257.3.peg.649"/>
<dbReference type="PANTHER" id="PTHR11806">
    <property type="entry name" value="GLUCOSE INHIBITED DIVISION PROTEIN A"/>
    <property type="match status" value="1"/>
</dbReference>
<dbReference type="InterPro" id="IPR004417">
    <property type="entry name" value="TrmFO"/>
</dbReference>
<dbReference type="PANTHER" id="PTHR11806:SF2">
    <property type="entry name" value="METHYLENETETRAHYDROFOLATE--TRNA-(URACIL-5-)-METHYLTRANSFERASE TRMFO"/>
    <property type="match status" value="1"/>
</dbReference>
<dbReference type="InterPro" id="IPR036188">
    <property type="entry name" value="FAD/NAD-bd_sf"/>
</dbReference>
<keyword evidence="2 10" id="KW-0963">Cytoplasm</keyword>
<dbReference type="eggNOG" id="COG1206">
    <property type="taxonomic scope" value="Bacteria"/>
</dbReference>
<keyword evidence="6 10" id="KW-0819">tRNA processing</keyword>
<keyword evidence="9 10" id="KW-0520">NAD</keyword>
<dbReference type="EMBL" id="CP006934">
    <property type="protein sequence ID" value="AHI54041.1"/>
    <property type="molecule type" value="Genomic_DNA"/>
</dbReference>
<dbReference type="GO" id="GO:0050660">
    <property type="term" value="F:flavin adenine dinucleotide binding"/>
    <property type="evidence" value="ECO:0007669"/>
    <property type="project" value="UniProtKB-UniRule"/>
</dbReference>
<dbReference type="GO" id="GO:0030488">
    <property type="term" value="P:tRNA methylation"/>
    <property type="evidence" value="ECO:0007669"/>
    <property type="project" value="TreeGrafter"/>
</dbReference>
<evidence type="ECO:0000256" key="5">
    <source>
        <dbReference type="ARBA" id="ARBA00022679"/>
    </source>
</evidence>
<comment type="catalytic activity">
    <reaction evidence="10">
        <text>uridine(54) in tRNA + (6R)-5,10-methylene-5,6,7,8-tetrahydrofolate + NADPH + H(+) = 5-methyluridine(54) in tRNA + (6S)-5,6,7,8-tetrahydrofolate + NADP(+)</text>
        <dbReference type="Rhea" id="RHEA:62372"/>
        <dbReference type="Rhea" id="RHEA-COMP:10167"/>
        <dbReference type="Rhea" id="RHEA-COMP:10193"/>
        <dbReference type="ChEBI" id="CHEBI:15378"/>
        <dbReference type="ChEBI" id="CHEBI:15636"/>
        <dbReference type="ChEBI" id="CHEBI:57453"/>
        <dbReference type="ChEBI" id="CHEBI:57783"/>
        <dbReference type="ChEBI" id="CHEBI:58349"/>
        <dbReference type="ChEBI" id="CHEBI:65315"/>
        <dbReference type="ChEBI" id="CHEBI:74447"/>
        <dbReference type="EC" id="2.1.1.74"/>
    </reaction>
</comment>
<sequence length="431" mass="48104">MQVNVVGAGLAGCEAAFQLAERGFKVRLYEVKKIQKNEIQKTDLFGELVCSNTFRSNSLKNAVGILKAELKLLNSVVLNVAYETQIPSDDALAVDRNNFSQKLTDIISKHENIEVIDLDFCEIDENPTIIASGPLTTLKLQEAISKITGKNKLFFLDASAPIVTKESINFDEVFWASRHNQGNGNYICIPLDEEKFNAWHDELIKAEVVALPEFEKEIFFNGCQPVEILAKKGKRNLLNGPLSANKLLAPGQEKPPFAVVQLRQDDAIDSLYNIVGFQTNLKWPEQERIIKLLPGLKEAQIIRYGVLHKNNYINSPKILNPSLQVMRKKSLFFAGQITGVEGYLESVASGMVAALGMVAFLTKQKFQPLPQETVIGALTNYVTNSKHKKLKPMKANLAILPPMEQQFSDRKLKNQALCDRALASMEAYLLK</sequence>
<evidence type="ECO:0000256" key="1">
    <source>
        <dbReference type="ARBA" id="ARBA00001974"/>
    </source>
</evidence>
<evidence type="ECO:0000256" key="8">
    <source>
        <dbReference type="ARBA" id="ARBA00022857"/>
    </source>
</evidence>
<evidence type="ECO:0000256" key="9">
    <source>
        <dbReference type="ARBA" id="ARBA00023027"/>
    </source>
</evidence>
<reference evidence="12 13" key="1">
    <citation type="journal article" date="2014" name="Genome Biol. Evol.">
        <title>Molecular evolution of the substrate utilization strategies and putative virulence factors in mosquito-associated Spiroplasma species.</title>
        <authorList>
            <person name="Chang T.H."/>
            <person name="Lo W.S."/>
            <person name="Ku C."/>
            <person name="Chen L.L."/>
            <person name="Kuo C.H."/>
        </authorList>
    </citation>
    <scope>NUCLEOTIDE SEQUENCE [LARGE SCALE GENOMIC DNA]</scope>
    <source>
        <strain evidence="12">Ar-1343</strain>
    </source>
</reference>